<organism evidence="2 3">
    <name type="scientific">Pseudarthrobacter enclensis</name>
    <dbReference type="NCBI Taxonomy" id="993070"/>
    <lineage>
        <taxon>Bacteria</taxon>
        <taxon>Bacillati</taxon>
        <taxon>Actinomycetota</taxon>
        <taxon>Actinomycetes</taxon>
        <taxon>Micrococcales</taxon>
        <taxon>Micrococcaceae</taxon>
        <taxon>Pseudarthrobacter</taxon>
    </lineage>
</organism>
<dbReference type="PANTHER" id="PTHR38011:SF2">
    <property type="entry name" value="BIFUNCTIONAL DEAMINASE-REDUCTASE DOMAIN PROTEIN"/>
    <property type="match status" value="1"/>
</dbReference>
<evidence type="ECO:0000259" key="1">
    <source>
        <dbReference type="Pfam" id="PF01872"/>
    </source>
</evidence>
<accession>A0ABT9RZS6</accession>
<evidence type="ECO:0000313" key="3">
    <source>
        <dbReference type="Proteomes" id="UP001226577"/>
    </source>
</evidence>
<dbReference type="InterPro" id="IPR002734">
    <property type="entry name" value="RibDG_C"/>
</dbReference>
<comment type="caution">
    <text evidence="2">The sequence shown here is derived from an EMBL/GenBank/DDBJ whole genome shotgun (WGS) entry which is preliminary data.</text>
</comment>
<proteinExistence type="predicted"/>
<gene>
    <name evidence="2" type="ORF">J2X98_004161</name>
</gene>
<sequence>MRGFHELKEQHGTILPRALDSIWGQVHNVRVGIIVANLFMTLDGVYQAPGGREEDTEGGFYFGGWQAPVSDDEAGASIGAEISRMDALLLGRKTYDIFASYWPRQSGGIADALNRVPKFVVSGTLATADWPGTTVLQDPQAAGRLRDEYGQVHMFGSGVLIRSLLAADVLDRLHLWLYPVTLGHGKRLFDAGTAPSTFRLAEPARSFPKGAVSLVYEPAGGVETQEMTAT</sequence>
<dbReference type="PANTHER" id="PTHR38011">
    <property type="entry name" value="DIHYDROFOLATE REDUCTASE FAMILY PROTEIN (AFU_ORTHOLOGUE AFUA_8G06820)"/>
    <property type="match status" value="1"/>
</dbReference>
<name>A0ABT9RZS6_9MICC</name>
<dbReference type="Pfam" id="PF01872">
    <property type="entry name" value="RibD_C"/>
    <property type="match status" value="1"/>
</dbReference>
<dbReference type="InterPro" id="IPR050765">
    <property type="entry name" value="Riboflavin_Biosynth_HTPR"/>
</dbReference>
<dbReference type="Proteomes" id="UP001226577">
    <property type="component" value="Unassembled WGS sequence"/>
</dbReference>
<dbReference type="InterPro" id="IPR024072">
    <property type="entry name" value="DHFR-like_dom_sf"/>
</dbReference>
<evidence type="ECO:0000313" key="2">
    <source>
        <dbReference type="EMBL" id="MDP9890547.1"/>
    </source>
</evidence>
<reference evidence="2 3" key="1">
    <citation type="submission" date="2023-07" db="EMBL/GenBank/DDBJ databases">
        <title>Sorghum-associated microbial communities from plants grown in Nebraska, USA.</title>
        <authorList>
            <person name="Schachtman D."/>
        </authorList>
    </citation>
    <scope>NUCLEOTIDE SEQUENCE [LARGE SCALE GENOMIC DNA]</scope>
    <source>
        <strain evidence="2 3">CC222</strain>
    </source>
</reference>
<dbReference type="SUPFAM" id="SSF53597">
    <property type="entry name" value="Dihydrofolate reductase-like"/>
    <property type="match status" value="1"/>
</dbReference>
<dbReference type="EMBL" id="JAUSRE010000030">
    <property type="protein sequence ID" value="MDP9890547.1"/>
    <property type="molecule type" value="Genomic_DNA"/>
</dbReference>
<feature type="domain" description="Bacterial bifunctional deaminase-reductase C-terminal" evidence="1">
    <location>
        <begin position="34"/>
        <end position="200"/>
    </location>
</feature>
<keyword evidence="3" id="KW-1185">Reference proteome</keyword>
<protein>
    <submittedName>
        <fullName evidence="2">Dihydrofolate reductase</fullName>
    </submittedName>
</protein>
<dbReference type="Gene3D" id="3.40.430.10">
    <property type="entry name" value="Dihydrofolate Reductase, subunit A"/>
    <property type="match status" value="1"/>
</dbReference>